<dbReference type="Gene3D" id="3.30.70.100">
    <property type="match status" value="1"/>
</dbReference>
<dbReference type="InterPro" id="IPR011008">
    <property type="entry name" value="Dimeric_a/b-barrel"/>
</dbReference>
<evidence type="ECO:0000256" key="5">
    <source>
        <dbReference type="NCBIfam" id="TIGR02625"/>
    </source>
</evidence>
<dbReference type="GO" id="GO:0062192">
    <property type="term" value="F:L-rhamnose mutarotase activity"/>
    <property type="evidence" value="ECO:0007669"/>
    <property type="project" value="UniProtKB-UniRule"/>
</dbReference>
<name>A0A2G0CCP4_9BACT</name>
<dbReference type="PANTHER" id="PTHR34389:SF2">
    <property type="entry name" value="L-RHAMNOSE MUTAROTASE"/>
    <property type="match status" value="1"/>
</dbReference>
<dbReference type="PANTHER" id="PTHR34389">
    <property type="entry name" value="L-RHAMNOSE MUTAROTASE"/>
    <property type="match status" value="1"/>
</dbReference>
<dbReference type="NCBIfam" id="TIGR02625">
    <property type="entry name" value="YiiL_rotase"/>
    <property type="match status" value="1"/>
</dbReference>
<sequence>MIRKAFKMKVHPGREAEYTDRHNPIWSDLADVLHLHGARNYSIFLDEETATLFAYVEIESETRWAAVAQTEVCRRWWTYMQELMETNPDGSPKSVDLREVFHLE</sequence>
<keyword evidence="2" id="KW-0413">Isomerase</keyword>
<dbReference type="AlphaFoldDB" id="A0A2G0CCP4"/>
<evidence type="ECO:0000256" key="3">
    <source>
        <dbReference type="ARBA" id="ARBA00023277"/>
    </source>
</evidence>
<dbReference type="InterPro" id="IPR008000">
    <property type="entry name" value="Rham/fucose_mutarotase"/>
</dbReference>
<evidence type="ECO:0000256" key="1">
    <source>
        <dbReference type="ARBA" id="ARBA00022490"/>
    </source>
</evidence>
<evidence type="ECO:0000256" key="4">
    <source>
        <dbReference type="ARBA" id="ARBA00023308"/>
    </source>
</evidence>
<comment type="caution">
    <text evidence="6">The sequence shown here is derived from an EMBL/GenBank/DDBJ whole genome shotgun (WGS) entry which is preliminary data.</text>
</comment>
<dbReference type="EC" id="5.1.3.32" evidence="5"/>
<keyword evidence="3" id="KW-0119">Carbohydrate metabolism</keyword>
<protein>
    <recommendedName>
        <fullName evidence="5">L-rhamnose mutarotase</fullName>
        <ecNumber evidence="5">5.1.3.32</ecNumber>
    </recommendedName>
</protein>
<evidence type="ECO:0000256" key="2">
    <source>
        <dbReference type="ARBA" id="ARBA00023235"/>
    </source>
</evidence>
<dbReference type="GO" id="GO:0019301">
    <property type="term" value="P:rhamnose catabolic process"/>
    <property type="evidence" value="ECO:0007669"/>
    <property type="project" value="UniProtKB-UniRule"/>
</dbReference>
<evidence type="ECO:0000313" key="6">
    <source>
        <dbReference type="EMBL" id="PHK97735.1"/>
    </source>
</evidence>
<dbReference type="HAMAP" id="MF_01663">
    <property type="entry name" value="L_rham_rotase"/>
    <property type="match status" value="1"/>
</dbReference>
<dbReference type="GO" id="GO:0005737">
    <property type="term" value="C:cytoplasm"/>
    <property type="evidence" value="ECO:0007669"/>
    <property type="project" value="InterPro"/>
</dbReference>
<dbReference type="Pfam" id="PF05336">
    <property type="entry name" value="rhaM"/>
    <property type="match status" value="1"/>
</dbReference>
<dbReference type="InterPro" id="IPR013448">
    <property type="entry name" value="L-rhamnose_mutarotase"/>
</dbReference>
<dbReference type="OrthoDB" id="9799608at2"/>
<proteinExistence type="inferred from homology"/>
<dbReference type="Proteomes" id="UP000226437">
    <property type="component" value="Unassembled WGS sequence"/>
</dbReference>
<accession>A0A2G0CCP4</accession>
<gene>
    <name evidence="6" type="primary">rhaM</name>
    <name evidence="6" type="ORF">CGL56_15025</name>
</gene>
<reference evidence="6 7" key="1">
    <citation type="submission" date="2017-10" db="EMBL/GenBank/DDBJ databases">
        <title>The draft genome sequence of Lewinella marina KCTC 32374.</title>
        <authorList>
            <person name="Wang K."/>
        </authorList>
    </citation>
    <scope>NUCLEOTIDE SEQUENCE [LARGE SCALE GENOMIC DNA]</scope>
    <source>
        <strain evidence="6 7">MKG-38</strain>
    </source>
</reference>
<evidence type="ECO:0000313" key="7">
    <source>
        <dbReference type="Proteomes" id="UP000226437"/>
    </source>
</evidence>
<organism evidence="6 7">
    <name type="scientific">Neolewinella marina</name>
    <dbReference type="NCBI Taxonomy" id="438751"/>
    <lineage>
        <taxon>Bacteria</taxon>
        <taxon>Pseudomonadati</taxon>
        <taxon>Bacteroidota</taxon>
        <taxon>Saprospiria</taxon>
        <taxon>Saprospirales</taxon>
        <taxon>Lewinellaceae</taxon>
        <taxon>Neolewinella</taxon>
    </lineage>
</organism>
<dbReference type="SUPFAM" id="SSF54909">
    <property type="entry name" value="Dimeric alpha+beta barrel"/>
    <property type="match status" value="1"/>
</dbReference>
<dbReference type="RefSeq" id="WP_099107389.1">
    <property type="nucleotide sequence ID" value="NZ_JAATJF010000005.1"/>
</dbReference>
<dbReference type="EMBL" id="PDLO01000007">
    <property type="protein sequence ID" value="PHK97735.1"/>
    <property type="molecule type" value="Genomic_DNA"/>
</dbReference>
<keyword evidence="4" id="KW-0684">Rhamnose metabolism</keyword>
<keyword evidence="1" id="KW-0963">Cytoplasm</keyword>
<keyword evidence="7" id="KW-1185">Reference proteome</keyword>